<dbReference type="InterPro" id="IPR036457">
    <property type="entry name" value="PPM-type-like_dom_sf"/>
</dbReference>
<comment type="caution">
    <text evidence="1">The sequence shown here is derived from an EMBL/GenBank/DDBJ whole genome shotgun (WGS) entry which is preliminary data.</text>
</comment>
<evidence type="ECO:0000313" key="2">
    <source>
        <dbReference type="Proteomes" id="UP000774570"/>
    </source>
</evidence>
<dbReference type="Gene3D" id="3.60.40.10">
    <property type="entry name" value="PPM-type phosphatase domain"/>
    <property type="match status" value="1"/>
</dbReference>
<name>A0ABS7FZR0_9ACTN</name>
<proteinExistence type="predicted"/>
<sequence length="350" mass="38863">MSEAPAERGSVQVWEQKRDDHLAGGVWTEAVTGRGEDAEPLYAHHSAAGRGILGVFDGAGGAGSAPAFRSRDGMQRTEAWLAARLARIGVESWFCRNVQGEGRFRVSDLEGELAGLLAGWRTSTPSRVKGRMLKELPTTMATVHYRVQPRSTDCRILWAGDSRAYLLSPDTGLQVLTRDDTEEQDGLAQLLQDPPLTNLVSADAPFTVREHLRLLPWPCVLLCATDGFFGYVETPADFEYRLLNALRDADCMRDWMDRIGADVMNYSADDASLSMVALGHSHLDDLRAAFGERTVRLEELYGRGRPDAVVDPAAPGAGGIDDRTRRWREWTWAGYRDGYERLMPPLLEER</sequence>
<evidence type="ECO:0000313" key="1">
    <source>
        <dbReference type="EMBL" id="MBW8485938.1"/>
    </source>
</evidence>
<dbReference type="RefSeq" id="WP_220169175.1">
    <property type="nucleotide sequence ID" value="NZ_JAIBOA010000019.1"/>
</dbReference>
<accession>A0ABS7FZR0</accession>
<dbReference type="Proteomes" id="UP000774570">
    <property type="component" value="Unassembled WGS sequence"/>
</dbReference>
<gene>
    <name evidence="1" type="ORF">K1Y72_26420</name>
</gene>
<protein>
    <submittedName>
        <fullName evidence="1">Protein phosphatase 2C domain-containing protein</fullName>
    </submittedName>
</protein>
<keyword evidence="2" id="KW-1185">Reference proteome</keyword>
<dbReference type="EMBL" id="JAIBOA010000019">
    <property type="protein sequence ID" value="MBW8485938.1"/>
    <property type="molecule type" value="Genomic_DNA"/>
</dbReference>
<reference evidence="1 2" key="1">
    <citation type="submission" date="2021-07" db="EMBL/GenBank/DDBJ databases">
        <title>Actinomadura sp. PM05-2 isolated from lichen.</title>
        <authorList>
            <person name="Somphong A."/>
            <person name="Phongsopitanun W."/>
            <person name="Tanasupawat S."/>
            <person name="Peongsungnone V."/>
        </authorList>
    </citation>
    <scope>NUCLEOTIDE SEQUENCE [LARGE SCALE GENOMIC DNA]</scope>
    <source>
        <strain evidence="1 2">PM05-2</strain>
    </source>
</reference>
<organism evidence="1 2">
    <name type="scientific">Actinomadura parmotrematis</name>
    <dbReference type="NCBI Taxonomy" id="2864039"/>
    <lineage>
        <taxon>Bacteria</taxon>
        <taxon>Bacillati</taxon>
        <taxon>Actinomycetota</taxon>
        <taxon>Actinomycetes</taxon>
        <taxon>Streptosporangiales</taxon>
        <taxon>Thermomonosporaceae</taxon>
        <taxon>Actinomadura</taxon>
    </lineage>
</organism>
<dbReference type="SUPFAM" id="SSF81606">
    <property type="entry name" value="PP2C-like"/>
    <property type="match status" value="1"/>
</dbReference>